<keyword evidence="2" id="KW-1185">Reference proteome</keyword>
<name>A0ABR8DCX1_9NOST</name>
<proteinExistence type="predicted"/>
<evidence type="ECO:0000313" key="1">
    <source>
        <dbReference type="EMBL" id="MBD2504067.1"/>
    </source>
</evidence>
<protein>
    <submittedName>
        <fullName evidence="1">Uncharacterized protein</fullName>
    </submittedName>
</protein>
<accession>A0ABR8DCX1</accession>
<dbReference type="EMBL" id="JACJSG010000044">
    <property type="protein sequence ID" value="MBD2504067.1"/>
    <property type="molecule type" value="Genomic_DNA"/>
</dbReference>
<gene>
    <name evidence="1" type="ORF">H6G83_26235</name>
</gene>
<comment type="caution">
    <text evidence="1">The sequence shown here is derived from an EMBL/GenBank/DDBJ whole genome shotgun (WGS) entry which is preliminary data.</text>
</comment>
<evidence type="ECO:0000313" key="2">
    <source>
        <dbReference type="Proteomes" id="UP000661112"/>
    </source>
</evidence>
<reference evidence="1 2" key="1">
    <citation type="journal article" date="2020" name="ISME J.">
        <title>Comparative genomics reveals insights into cyanobacterial evolution and habitat adaptation.</title>
        <authorList>
            <person name="Chen M.Y."/>
            <person name="Teng W.K."/>
            <person name="Zhao L."/>
            <person name="Hu C.X."/>
            <person name="Zhou Y.K."/>
            <person name="Han B.P."/>
            <person name="Song L.R."/>
            <person name="Shu W.S."/>
        </authorList>
    </citation>
    <scope>NUCLEOTIDE SEQUENCE [LARGE SCALE GENOMIC DNA]</scope>
    <source>
        <strain evidence="1 2">FACHB-119</strain>
    </source>
</reference>
<organism evidence="1 2">
    <name type="scientific">Anabaena azotica FACHB-119</name>
    <dbReference type="NCBI Taxonomy" id="947527"/>
    <lineage>
        <taxon>Bacteria</taxon>
        <taxon>Bacillati</taxon>
        <taxon>Cyanobacteriota</taxon>
        <taxon>Cyanophyceae</taxon>
        <taxon>Nostocales</taxon>
        <taxon>Nostocaceae</taxon>
        <taxon>Anabaena</taxon>
        <taxon>Anabaena azotica</taxon>
    </lineage>
</organism>
<dbReference type="RefSeq" id="WP_190477470.1">
    <property type="nucleotide sequence ID" value="NZ_JACJSG010000044.1"/>
</dbReference>
<dbReference type="Proteomes" id="UP000661112">
    <property type="component" value="Unassembled WGS sequence"/>
</dbReference>
<sequence length="88" mass="9895">MTTTIPKLLSISGGPLKKATTPNKERSLFICNRLNFRFLVCQPIKTRQTNLFLYSRAAFHATLARVSLHVKAVSHYKGGSNDQNNIFT</sequence>